<dbReference type="AlphaFoldDB" id="A0A0C9XU50"/>
<reference evidence="1" key="3">
    <citation type="submission" date="2015-02" db="EMBL/GenBank/DDBJ databases">
        <title>Evolutionary Origins and Diversification of the Mycorrhizal Mutualists.</title>
        <authorList>
            <consortium name="DOE Joint Genome Institute"/>
            <consortium name="Mycorrhizal Genomics Consortium"/>
            <person name="Kohler A."/>
            <person name="Kuo A."/>
            <person name="Nagy L.G."/>
            <person name="Floudas D."/>
            <person name="Copeland A."/>
            <person name="Barry K.W."/>
            <person name="Cichocki N."/>
            <person name="Veneault-Fourrey C."/>
            <person name="LaButti K."/>
            <person name="Lindquist E.A."/>
            <person name="Lipzen A."/>
            <person name="Lundell T."/>
            <person name="Morin E."/>
            <person name="Murat C."/>
            <person name="Riley R."/>
            <person name="Ohm R."/>
            <person name="Sun H."/>
            <person name="Tunlid A."/>
            <person name="Henrissat B."/>
            <person name="Grigoriev I.V."/>
            <person name="Hibbett D.S."/>
            <person name="Martin F."/>
        </authorList>
    </citation>
    <scope>NUCLEOTIDE SEQUENCE</scope>
    <source>
        <strain evidence="1">441</strain>
    </source>
</reference>
<evidence type="ECO:0000313" key="2">
    <source>
        <dbReference type="EMBL" id="KIK26260.1"/>
    </source>
</evidence>
<proteinExistence type="predicted"/>
<keyword evidence="3" id="KW-1185">Reference proteome</keyword>
<organism evidence="1 3">
    <name type="scientific">Pisolithus microcarpus 441</name>
    <dbReference type="NCBI Taxonomy" id="765257"/>
    <lineage>
        <taxon>Eukaryota</taxon>
        <taxon>Fungi</taxon>
        <taxon>Dikarya</taxon>
        <taxon>Basidiomycota</taxon>
        <taxon>Agaricomycotina</taxon>
        <taxon>Agaricomycetes</taxon>
        <taxon>Agaricomycetidae</taxon>
        <taxon>Boletales</taxon>
        <taxon>Sclerodermatineae</taxon>
        <taxon>Pisolithaceae</taxon>
        <taxon>Pisolithus</taxon>
    </lineage>
</organism>
<accession>A0A0C9XU50</accession>
<dbReference type="Proteomes" id="UP000054018">
    <property type="component" value="Unassembled WGS sequence"/>
</dbReference>
<name>A0A0C9XU50_9AGAM</name>
<dbReference type="OrthoDB" id="26838at2759"/>
<sequence length="120" mass="13272">MAKQAKCVHRNDLPSVAYAARILADSPVLIIDCEGRNIGTQWCTIAPSECNVMMTGIVDLQLAEIRARTTGEERRGLSTQMTLYKGRLFRVTANPPLQGKTPKSSPCCRFFHMDEPTSST</sequence>
<dbReference type="EMBL" id="KN833702">
    <property type="protein sequence ID" value="KIK26260.1"/>
    <property type="molecule type" value="Genomic_DNA"/>
</dbReference>
<gene>
    <name evidence="1" type="ORF">PISMIDRAFT_16153</name>
    <name evidence="2" type="ORF">PISMIDRAFT_8954</name>
</gene>
<reference evidence="3" key="2">
    <citation type="submission" date="2015-01" db="EMBL/GenBank/DDBJ databases">
        <title>Evolutionary Origins and Diversification of the Mycorrhizal Mutualists.</title>
        <authorList>
            <consortium name="DOE Joint Genome Institute"/>
            <consortium name="Mycorrhizal Genomics Consortium"/>
            <person name="Kohler A."/>
            <person name="Kuo A."/>
            <person name="Nagy L.G."/>
            <person name="Floudas D."/>
            <person name="Copeland A."/>
            <person name="Barry K.W."/>
            <person name="Cichocki N."/>
            <person name="Veneault-Fourrey C."/>
            <person name="LaButti K."/>
            <person name="Lindquist E.A."/>
            <person name="Lipzen A."/>
            <person name="Lundell T."/>
            <person name="Morin E."/>
            <person name="Murat C."/>
            <person name="Riley R."/>
            <person name="Ohm R."/>
            <person name="Sun H."/>
            <person name="Tunlid A."/>
            <person name="Henrissat B."/>
            <person name="Grigoriev I.V."/>
            <person name="Hibbett D.S."/>
            <person name="Martin F."/>
        </authorList>
    </citation>
    <scope>NUCLEOTIDE SEQUENCE [LARGE SCALE GENOMIC DNA]</scope>
    <source>
        <strain evidence="2 3">441</strain>
    </source>
</reference>
<protein>
    <submittedName>
        <fullName evidence="1">Uncharacterized protein</fullName>
    </submittedName>
</protein>
<dbReference type="EMBL" id="KN833872">
    <property type="protein sequence ID" value="KIK15900.1"/>
    <property type="molecule type" value="Genomic_DNA"/>
</dbReference>
<reference evidence="1 3" key="1">
    <citation type="submission" date="2014-04" db="EMBL/GenBank/DDBJ databases">
        <authorList>
            <consortium name="DOE Joint Genome Institute"/>
            <person name="Kuo A."/>
            <person name="Kohler A."/>
            <person name="Costa M.D."/>
            <person name="Nagy L.G."/>
            <person name="Floudas D."/>
            <person name="Copeland A."/>
            <person name="Barry K.W."/>
            <person name="Cichocki N."/>
            <person name="Veneault-Fourrey C."/>
            <person name="LaButti K."/>
            <person name="Lindquist E.A."/>
            <person name="Lipzen A."/>
            <person name="Lundell T."/>
            <person name="Morin E."/>
            <person name="Murat C."/>
            <person name="Sun H."/>
            <person name="Tunlid A."/>
            <person name="Henrissat B."/>
            <person name="Grigoriev I.V."/>
            <person name="Hibbett D.S."/>
            <person name="Martin F."/>
            <person name="Nordberg H.P."/>
            <person name="Cantor M.N."/>
            <person name="Hua S.X."/>
        </authorList>
    </citation>
    <scope>NUCLEOTIDE SEQUENCE [LARGE SCALE GENOMIC DNA]</scope>
    <source>
        <strain evidence="1 3">441</strain>
    </source>
</reference>
<evidence type="ECO:0000313" key="3">
    <source>
        <dbReference type="Proteomes" id="UP000054018"/>
    </source>
</evidence>
<evidence type="ECO:0000313" key="1">
    <source>
        <dbReference type="EMBL" id="KIK15900.1"/>
    </source>
</evidence>
<dbReference type="HOGENOM" id="CLU_2050541_0_0_1"/>